<evidence type="ECO:0000256" key="1">
    <source>
        <dbReference type="SAM" id="SignalP"/>
    </source>
</evidence>
<proteinExistence type="predicted"/>
<protein>
    <submittedName>
        <fullName evidence="2">Uncharacterized protein</fullName>
    </submittedName>
</protein>
<dbReference type="AlphaFoldDB" id="A0AAJ4MW44"/>
<dbReference type="EMBL" id="CP071520">
    <property type="protein sequence ID" value="QSX98319.1"/>
    <property type="molecule type" value="Genomic_DNA"/>
</dbReference>
<evidence type="ECO:0000313" key="2">
    <source>
        <dbReference type="EMBL" id="QSX98319.1"/>
    </source>
</evidence>
<organism evidence="2 3">
    <name type="scientific">Janthinobacterium lividum</name>
    <dbReference type="NCBI Taxonomy" id="29581"/>
    <lineage>
        <taxon>Bacteria</taxon>
        <taxon>Pseudomonadati</taxon>
        <taxon>Pseudomonadota</taxon>
        <taxon>Betaproteobacteria</taxon>
        <taxon>Burkholderiales</taxon>
        <taxon>Oxalobacteraceae</taxon>
        <taxon>Janthinobacterium</taxon>
    </lineage>
</organism>
<reference evidence="2 3" key="1">
    <citation type="submission" date="2021-03" db="EMBL/GenBank/DDBJ databases">
        <title>Draft genome sequence of Janthinobacterium sp. strain PLB02 isolated from infected primmorphs (Lubomirskia baicalensis).</title>
        <authorList>
            <person name="Chernogor L.I."/>
            <person name="Belikov S.I."/>
            <person name="Petrushin I.S."/>
        </authorList>
    </citation>
    <scope>NUCLEOTIDE SEQUENCE [LARGE SCALE GENOMIC DNA]</scope>
    <source>
        <strain evidence="2 3">PLB02</strain>
    </source>
</reference>
<dbReference type="Proteomes" id="UP000662821">
    <property type="component" value="Chromosome"/>
</dbReference>
<name>A0AAJ4MW44_9BURK</name>
<feature type="signal peptide" evidence="1">
    <location>
        <begin position="1"/>
        <end position="30"/>
    </location>
</feature>
<sequence length="348" mass="37533">MHIILSNYRTLCGALLAAACVLSQPARATAAPSAPAGKSLSSLLTGGPLPRLSEDPQVRAALFDFFGYARGSYTEDDELLLAQALEAISEKRDATRSVLADGRQLLASMNDRKQGRERGAMLLDKRGGIIAFGLVNGHCRLEGQPLAKVCNPDPNAVLTVFHRKGMLVGDAAPLLAWARQLPPMLALIAGDKEAGADGQKIASVEYVLAQPALPGWNRAQLPPAYPPALLPLLLDKSTVLTSAGAGVFAYPLTLKGKKQNNVLDHAEGRPPRDLEVALRSYASFDTVVERYRQLAKGARLQRNERTAYLDGDMGQGSYRVYIRNTGADGVMIDVALWQRKLVASRQVR</sequence>
<evidence type="ECO:0000313" key="3">
    <source>
        <dbReference type="Proteomes" id="UP000662821"/>
    </source>
</evidence>
<dbReference type="RefSeq" id="WP_151093840.1">
    <property type="nucleotide sequence ID" value="NZ_CP071520.1"/>
</dbReference>
<accession>A0AAJ4MW44</accession>
<feature type="chain" id="PRO_5042478238" evidence="1">
    <location>
        <begin position="31"/>
        <end position="348"/>
    </location>
</feature>
<gene>
    <name evidence="2" type="ORF">J3P46_10695</name>
</gene>
<keyword evidence="1" id="KW-0732">Signal</keyword>